<dbReference type="GO" id="GO:0005634">
    <property type="term" value="C:nucleus"/>
    <property type="evidence" value="ECO:0007669"/>
    <property type="project" value="UniProtKB-SubCell"/>
</dbReference>
<dbReference type="PROSITE" id="PS50005">
    <property type="entry name" value="TPR"/>
    <property type="match status" value="1"/>
</dbReference>
<evidence type="ECO:0000256" key="6">
    <source>
        <dbReference type="ARBA" id="ARBA00025750"/>
    </source>
</evidence>
<organism evidence="9 10">
    <name type="scientific">Zea mays</name>
    <name type="common">Maize</name>
    <dbReference type="NCBI Taxonomy" id="4577"/>
    <lineage>
        <taxon>Eukaryota</taxon>
        <taxon>Viridiplantae</taxon>
        <taxon>Streptophyta</taxon>
        <taxon>Embryophyta</taxon>
        <taxon>Tracheophyta</taxon>
        <taxon>Spermatophyta</taxon>
        <taxon>Magnoliopsida</taxon>
        <taxon>Liliopsida</taxon>
        <taxon>Poales</taxon>
        <taxon>Poaceae</taxon>
        <taxon>PACMAD clade</taxon>
        <taxon>Panicoideae</taxon>
        <taxon>Andropogonodae</taxon>
        <taxon>Andropogoneae</taxon>
        <taxon>Tripsacinae</taxon>
        <taxon>Zea</taxon>
    </lineage>
</organism>
<reference evidence="9 10" key="1">
    <citation type="journal article" date="2018" name="Nat. Genet.">
        <title>Extensive intraspecific gene order and gene structural variations between Mo17 and other maize genomes.</title>
        <authorList>
            <person name="Sun S."/>
            <person name="Zhou Y."/>
            <person name="Chen J."/>
            <person name="Shi J."/>
            <person name="Zhao H."/>
            <person name="Zhao H."/>
            <person name="Song W."/>
            <person name="Zhang M."/>
            <person name="Cui Y."/>
            <person name="Dong X."/>
            <person name="Liu H."/>
            <person name="Ma X."/>
            <person name="Jiao Y."/>
            <person name="Wang B."/>
            <person name="Wei X."/>
            <person name="Stein J.C."/>
            <person name="Glaubitz J.C."/>
            <person name="Lu F."/>
            <person name="Yu G."/>
            <person name="Liang C."/>
            <person name="Fengler K."/>
            <person name="Li B."/>
            <person name="Rafalski A."/>
            <person name="Schnable P.S."/>
            <person name="Ware D.H."/>
            <person name="Buckler E.S."/>
            <person name="Lai J."/>
        </authorList>
    </citation>
    <scope>NUCLEOTIDE SEQUENCE [LARGE SCALE GENOMIC DNA]</scope>
    <source>
        <strain evidence="10">cv. Missouri 17</strain>
        <tissue evidence="9">Seedling</tissue>
    </source>
</reference>
<dbReference type="InterPro" id="IPR011990">
    <property type="entry name" value="TPR-like_helical_dom_sf"/>
</dbReference>
<gene>
    <name evidence="9" type="primary">At1g04770</name>
    <name evidence="9" type="ORF">Zm00014a_013729</name>
</gene>
<dbReference type="PANTHER" id="PTHR36326:SF2">
    <property type="entry name" value="PROTEIN SULFUR DEFICIENCY-INDUCED 2"/>
    <property type="match status" value="1"/>
</dbReference>
<evidence type="ECO:0000256" key="8">
    <source>
        <dbReference type="SAM" id="MobiDB-lite"/>
    </source>
</evidence>
<evidence type="ECO:0000256" key="1">
    <source>
        <dbReference type="ARBA" id="ARBA00004123"/>
    </source>
</evidence>
<evidence type="ECO:0000256" key="4">
    <source>
        <dbReference type="ARBA" id="ARBA00023054"/>
    </source>
</evidence>
<sequence length="375" mass="41817">MGAMSPSNPVSGIWTPSRPGSLRPPHLPPVPLFVAPRSRKPRKETAYQRALLVLIAPFSSLAEPTPSPFGPQLATTTMASSKRRGGAAGGADKKDLFHVVHKVPAGDSPYVVAKHLQLVEKQPDVAIVWFWKAINSGDRVDSALKDMAMVMKQQDRAEEAVEAIRSFRHLCSKQAQESLDNLLIDLYKKCGKVEEQIELLKQKLKSIYLGEAFNGKATKKARSHGKKFQVSIQQETSRILGNLGWAYMQQNNFEAAELVYRKAQAIEPDANRACNLGLCLIKQGRHDEARQALEDVRLRRIYGSEDGKVVARAEQLLRELNPLQCVSSPFQVGLSVHEGIMGKPDLVVMNEWTPFRSRRLPVFEEIATFRDQMAC</sequence>
<keyword evidence="4" id="KW-0175">Coiled coil</keyword>
<protein>
    <submittedName>
        <fullName evidence="9">Protein SULFUR DEFICIENCY-INDUCED 2</fullName>
    </submittedName>
</protein>
<dbReference type="Proteomes" id="UP000251960">
    <property type="component" value="Chromosome 6"/>
</dbReference>
<dbReference type="EMBL" id="NCVQ01000007">
    <property type="protein sequence ID" value="PWZ18428.1"/>
    <property type="molecule type" value="Genomic_DNA"/>
</dbReference>
<keyword evidence="3 7" id="KW-0802">TPR repeat</keyword>
<proteinExistence type="inferred from homology"/>
<accession>A0A3L6ECY3</accession>
<evidence type="ECO:0000313" key="10">
    <source>
        <dbReference type="Proteomes" id="UP000251960"/>
    </source>
</evidence>
<feature type="compositionally biased region" description="Polar residues" evidence="8">
    <location>
        <begin position="1"/>
        <end position="10"/>
    </location>
</feature>
<dbReference type="InterPro" id="IPR044961">
    <property type="entry name" value="MS5/SDI1"/>
</dbReference>
<evidence type="ECO:0000256" key="5">
    <source>
        <dbReference type="ARBA" id="ARBA00023242"/>
    </source>
</evidence>
<evidence type="ECO:0000256" key="7">
    <source>
        <dbReference type="PROSITE-ProRule" id="PRU00339"/>
    </source>
</evidence>
<comment type="similarity">
    <text evidence="6">Belongs to the MS5 protein family.</text>
</comment>
<dbReference type="SMART" id="SM00028">
    <property type="entry name" value="TPR"/>
    <property type="match status" value="1"/>
</dbReference>
<feature type="region of interest" description="Disordered" evidence="8">
    <location>
        <begin position="63"/>
        <end position="91"/>
    </location>
</feature>
<dbReference type="Gene3D" id="1.25.40.10">
    <property type="entry name" value="Tetratricopeptide repeat domain"/>
    <property type="match status" value="1"/>
</dbReference>
<comment type="subcellular location">
    <subcellularLocation>
        <location evidence="1">Nucleus</location>
    </subcellularLocation>
</comment>
<name>A0A3L6ECY3_MAIZE</name>
<dbReference type="Pfam" id="PF14559">
    <property type="entry name" value="TPR_19"/>
    <property type="match status" value="1"/>
</dbReference>
<dbReference type="SUPFAM" id="SSF48452">
    <property type="entry name" value="TPR-like"/>
    <property type="match status" value="1"/>
</dbReference>
<keyword evidence="2" id="KW-0677">Repeat</keyword>
<dbReference type="AlphaFoldDB" id="A0A3L6ECY3"/>
<evidence type="ECO:0000256" key="3">
    <source>
        <dbReference type="ARBA" id="ARBA00022803"/>
    </source>
</evidence>
<evidence type="ECO:0000256" key="2">
    <source>
        <dbReference type="ARBA" id="ARBA00022737"/>
    </source>
</evidence>
<comment type="caution">
    <text evidence="9">The sequence shown here is derived from an EMBL/GenBank/DDBJ whole genome shotgun (WGS) entry which is preliminary data.</text>
</comment>
<dbReference type="InterPro" id="IPR019734">
    <property type="entry name" value="TPR_rpt"/>
</dbReference>
<evidence type="ECO:0000313" key="9">
    <source>
        <dbReference type="EMBL" id="PWZ18428.1"/>
    </source>
</evidence>
<dbReference type="PANTHER" id="PTHR36326">
    <property type="entry name" value="PROTEIN POLLENLESS 3-LIKE 2"/>
    <property type="match status" value="1"/>
</dbReference>
<dbReference type="ExpressionAtlas" id="A0A3L6ECY3">
    <property type="expression patterns" value="baseline and differential"/>
</dbReference>
<keyword evidence="5" id="KW-0539">Nucleus</keyword>
<feature type="region of interest" description="Disordered" evidence="8">
    <location>
        <begin position="1"/>
        <end position="26"/>
    </location>
</feature>
<feature type="repeat" description="TPR" evidence="7">
    <location>
        <begin position="237"/>
        <end position="270"/>
    </location>
</feature>